<dbReference type="PANTHER" id="PTHR43480:SF1">
    <property type="entry name" value="ACYL-[ACYL-CARRIER-PROTEIN]--UDP-N-ACETYLGLUCOSAMINE O-ACYLTRANSFERASE, MITOCHONDRIAL-RELATED"/>
    <property type="match status" value="1"/>
</dbReference>
<evidence type="ECO:0000313" key="9">
    <source>
        <dbReference type="Proteomes" id="UP000886881"/>
    </source>
</evidence>
<sequence>MAAKIHPLATVSANAKLGENVEVGPYAFIDDNVTIGDNCKIYPHANIFSYVTIGNNCQIFPGAVVGGIPQDLKFHGEVTYVEIGDNVTIRECATINRGTQASGKGVTKIGSDTLIMSYVHVAHDCRVGNHCILVSYVGIAGETDVDDWAIIGGNTAVHQFSHIGKHAMVGGCSAVNKDIPPYSICGRTPICYAGINIVGLRRRGFDSETMRNIKDIYDTIYYQGYNISDGCAKVAAGFPQTEERDTILEFIKNSKRGIVRAGDSSSKGSIE</sequence>
<dbReference type="InterPro" id="IPR029098">
    <property type="entry name" value="Acetyltransf_C"/>
</dbReference>
<dbReference type="PANTHER" id="PTHR43480">
    <property type="entry name" value="ACYL-[ACYL-CARRIER-PROTEIN]--UDP-N-ACETYLGLUCOSAMINE O-ACYLTRANSFERASE"/>
    <property type="match status" value="1"/>
</dbReference>
<dbReference type="GO" id="GO:0008780">
    <property type="term" value="F:acyl-[acyl-carrier-protein]-UDP-N-acetylglucosamine O-acyltransferase activity"/>
    <property type="evidence" value="ECO:0007669"/>
    <property type="project" value="UniProtKB-UniRule"/>
</dbReference>
<dbReference type="InterPro" id="IPR011004">
    <property type="entry name" value="Trimer_LpxA-like_sf"/>
</dbReference>
<dbReference type="EMBL" id="DVLC01000028">
    <property type="protein sequence ID" value="HIT46518.1"/>
    <property type="molecule type" value="Genomic_DNA"/>
</dbReference>
<dbReference type="PIRSF" id="PIRSF000456">
    <property type="entry name" value="UDP-GlcNAc_acltr"/>
    <property type="match status" value="1"/>
</dbReference>
<feature type="domain" description="UDP N-acetylglucosamine O-acyltransferase C-terminal" evidence="7">
    <location>
        <begin position="178"/>
        <end position="259"/>
    </location>
</feature>
<evidence type="ECO:0000256" key="6">
    <source>
        <dbReference type="HAMAP-Rule" id="MF_00387"/>
    </source>
</evidence>
<dbReference type="GO" id="GO:0005737">
    <property type="term" value="C:cytoplasm"/>
    <property type="evidence" value="ECO:0007669"/>
    <property type="project" value="UniProtKB-SubCell"/>
</dbReference>
<reference evidence="8" key="1">
    <citation type="submission" date="2020-10" db="EMBL/GenBank/DDBJ databases">
        <authorList>
            <person name="Gilroy R."/>
        </authorList>
    </citation>
    <scope>NUCLEOTIDE SEQUENCE</scope>
    <source>
        <strain evidence="8">ChiHecec2B26-709</strain>
    </source>
</reference>
<dbReference type="Pfam" id="PF00132">
    <property type="entry name" value="Hexapep"/>
    <property type="match status" value="2"/>
</dbReference>
<dbReference type="Gene3D" id="1.20.1180.10">
    <property type="entry name" value="Udp N-acetylglucosamine O-acyltransferase, C-terminal domain"/>
    <property type="match status" value="1"/>
</dbReference>
<evidence type="ECO:0000259" key="7">
    <source>
        <dbReference type="Pfam" id="PF13720"/>
    </source>
</evidence>
<dbReference type="NCBIfam" id="TIGR01852">
    <property type="entry name" value="lipid_A_lpxA"/>
    <property type="match status" value="1"/>
</dbReference>
<dbReference type="InterPro" id="IPR010137">
    <property type="entry name" value="Lipid_A_LpxA"/>
</dbReference>
<keyword evidence="6" id="KW-0963">Cytoplasm</keyword>
<dbReference type="GO" id="GO:0009245">
    <property type="term" value="P:lipid A biosynthetic process"/>
    <property type="evidence" value="ECO:0007669"/>
    <property type="project" value="UniProtKB-UniRule"/>
</dbReference>
<comment type="function">
    <text evidence="6">Involved in the biosynthesis of lipid A, a phosphorylated glycolipid that anchors the lipopolysaccharide to the outer membrane of the cell.</text>
</comment>
<name>A0A9D1GLT4_9BACT</name>
<evidence type="ECO:0000256" key="4">
    <source>
        <dbReference type="ARBA" id="ARBA00023098"/>
    </source>
</evidence>
<gene>
    <name evidence="6 8" type="primary">lpxA</name>
    <name evidence="8" type="ORF">IAC35_01520</name>
</gene>
<keyword evidence="1 6" id="KW-0444">Lipid biosynthesis</keyword>
<dbReference type="Proteomes" id="UP000886881">
    <property type="component" value="Unassembled WGS sequence"/>
</dbReference>
<dbReference type="NCBIfam" id="NF003657">
    <property type="entry name" value="PRK05289.1"/>
    <property type="match status" value="1"/>
</dbReference>
<dbReference type="HAMAP" id="MF_00387">
    <property type="entry name" value="LpxA"/>
    <property type="match status" value="1"/>
</dbReference>
<dbReference type="SUPFAM" id="SSF51161">
    <property type="entry name" value="Trimeric LpxA-like enzymes"/>
    <property type="match status" value="1"/>
</dbReference>
<dbReference type="InterPro" id="IPR037157">
    <property type="entry name" value="Acetyltransf_C_sf"/>
</dbReference>
<dbReference type="AlphaFoldDB" id="A0A9D1GLT4"/>
<comment type="caution">
    <text evidence="8">The sequence shown here is derived from an EMBL/GenBank/DDBJ whole genome shotgun (WGS) entry which is preliminary data.</text>
</comment>
<comment type="subcellular location">
    <subcellularLocation>
        <location evidence="6">Cytoplasm</location>
    </subcellularLocation>
</comment>
<protein>
    <recommendedName>
        <fullName evidence="6">Acyl-[acyl-carrier-protein]--UDP-N-acetylglucosamine O-acyltransferase</fullName>
        <shortName evidence="6">UDP-N-acetylglucosamine acyltransferase</shortName>
        <ecNumber evidence="6">2.3.1.129</ecNumber>
    </recommendedName>
</protein>
<evidence type="ECO:0000256" key="2">
    <source>
        <dbReference type="ARBA" id="ARBA00022556"/>
    </source>
</evidence>
<dbReference type="CDD" id="cd03351">
    <property type="entry name" value="LbH_UDP-GlcNAc_AT"/>
    <property type="match status" value="1"/>
</dbReference>
<keyword evidence="4 6" id="KW-0443">Lipid metabolism</keyword>
<keyword evidence="6" id="KW-0677">Repeat</keyword>
<dbReference type="Gene3D" id="2.160.10.10">
    <property type="entry name" value="Hexapeptide repeat proteins"/>
    <property type="match status" value="1"/>
</dbReference>
<dbReference type="Pfam" id="PF13720">
    <property type="entry name" value="Acetyltransf_11"/>
    <property type="match status" value="1"/>
</dbReference>
<keyword evidence="5 6" id="KW-0012">Acyltransferase</keyword>
<keyword evidence="2 6" id="KW-0441">Lipid A biosynthesis</keyword>
<comment type="catalytic activity">
    <reaction evidence="6">
        <text>a (3R)-hydroxyacyl-[ACP] + UDP-N-acetyl-alpha-D-glucosamine = a UDP-3-O-[(3R)-3-hydroxyacyl]-N-acetyl-alpha-D-glucosamine + holo-[ACP]</text>
        <dbReference type="Rhea" id="RHEA:67812"/>
        <dbReference type="Rhea" id="RHEA-COMP:9685"/>
        <dbReference type="Rhea" id="RHEA-COMP:9945"/>
        <dbReference type="ChEBI" id="CHEBI:57705"/>
        <dbReference type="ChEBI" id="CHEBI:64479"/>
        <dbReference type="ChEBI" id="CHEBI:78827"/>
        <dbReference type="ChEBI" id="CHEBI:173225"/>
        <dbReference type="EC" id="2.3.1.129"/>
    </reaction>
</comment>
<accession>A0A9D1GLT4</accession>
<evidence type="ECO:0000313" key="8">
    <source>
        <dbReference type="EMBL" id="HIT46518.1"/>
    </source>
</evidence>
<reference evidence="8" key="2">
    <citation type="journal article" date="2021" name="PeerJ">
        <title>Extensive microbial diversity within the chicken gut microbiome revealed by metagenomics and culture.</title>
        <authorList>
            <person name="Gilroy R."/>
            <person name="Ravi A."/>
            <person name="Getino M."/>
            <person name="Pursley I."/>
            <person name="Horton D.L."/>
            <person name="Alikhan N.F."/>
            <person name="Baker D."/>
            <person name="Gharbi K."/>
            <person name="Hall N."/>
            <person name="Watson M."/>
            <person name="Adriaenssens E.M."/>
            <person name="Foster-Nyarko E."/>
            <person name="Jarju S."/>
            <person name="Secka A."/>
            <person name="Antonio M."/>
            <person name="Oren A."/>
            <person name="Chaudhuri R.R."/>
            <person name="La Ragione R."/>
            <person name="Hildebrand F."/>
            <person name="Pallen M.J."/>
        </authorList>
    </citation>
    <scope>NUCLEOTIDE SEQUENCE</scope>
    <source>
        <strain evidence="8">ChiHecec2B26-709</strain>
    </source>
</reference>
<organism evidence="8 9">
    <name type="scientific">Candidatus Cryptobacteroides merdipullorum</name>
    <dbReference type="NCBI Taxonomy" id="2840771"/>
    <lineage>
        <taxon>Bacteria</taxon>
        <taxon>Pseudomonadati</taxon>
        <taxon>Bacteroidota</taxon>
        <taxon>Bacteroidia</taxon>
        <taxon>Bacteroidales</taxon>
        <taxon>Candidatus Cryptobacteroides</taxon>
    </lineage>
</organism>
<comment type="subunit">
    <text evidence="6">Homotrimer.</text>
</comment>
<comment type="pathway">
    <text evidence="6">Glycolipid biosynthesis; lipid IV(A) biosynthesis; lipid IV(A) from (3R)-3-hydroxytetradecanoyl-[acyl-carrier-protein] and UDP-N-acetyl-alpha-D-glucosamine: step 1/6.</text>
</comment>
<keyword evidence="3 6" id="KW-0808">Transferase</keyword>
<dbReference type="GO" id="GO:0016020">
    <property type="term" value="C:membrane"/>
    <property type="evidence" value="ECO:0007669"/>
    <property type="project" value="GOC"/>
</dbReference>
<dbReference type="InterPro" id="IPR001451">
    <property type="entry name" value="Hexapep"/>
</dbReference>
<comment type="similarity">
    <text evidence="6">Belongs to the transferase hexapeptide repeat family. LpxA subfamily.</text>
</comment>
<evidence type="ECO:0000256" key="1">
    <source>
        <dbReference type="ARBA" id="ARBA00022516"/>
    </source>
</evidence>
<dbReference type="EC" id="2.3.1.129" evidence="6"/>
<evidence type="ECO:0000256" key="5">
    <source>
        <dbReference type="ARBA" id="ARBA00023315"/>
    </source>
</evidence>
<proteinExistence type="inferred from homology"/>
<evidence type="ECO:0000256" key="3">
    <source>
        <dbReference type="ARBA" id="ARBA00022679"/>
    </source>
</evidence>